<feature type="transmembrane region" description="Helical" evidence="1">
    <location>
        <begin position="285"/>
        <end position="313"/>
    </location>
</feature>
<dbReference type="RefSeq" id="WP_148975754.1">
    <property type="nucleotide sequence ID" value="NZ_JBNIKU010000004.1"/>
</dbReference>
<reference evidence="2 3" key="1">
    <citation type="submission" date="2019-08" db="EMBL/GenBank/DDBJ databases">
        <title>Bacillus genomes from the desert of Cuatro Cienegas, Coahuila.</title>
        <authorList>
            <person name="Olmedo-Alvarez G."/>
        </authorList>
    </citation>
    <scope>NUCLEOTIDE SEQUENCE [LARGE SCALE GENOMIC DNA]</scope>
    <source>
        <strain evidence="2 3">CH446_14T</strain>
    </source>
</reference>
<feature type="transmembrane region" description="Helical" evidence="1">
    <location>
        <begin position="119"/>
        <end position="137"/>
    </location>
</feature>
<name>A0A5D4R6J1_9BACI</name>
<feature type="transmembrane region" description="Helical" evidence="1">
    <location>
        <begin position="379"/>
        <end position="399"/>
    </location>
</feature>
<sequence length="409" mass="46843">MKGQVTLFKKNDPFQKYKKVLFEFIINILSFSILIIVQQLLALPIISRFYHVDIFGQIILAFGISNIITSMFGFSIGNARLLDQKSYNYTYLRLLNFSNFLAMIIGFIVYILIFPGDYVGGGFYSVVCALGNIRYFLISEYRLRNDHNWILNQNIVYFLGIIIGIILFNFYLKNWLIIFLFAEIASVITSYYFLFAKEGFLKLFVDKSRLSLTNSYQLMINNGVSYSLSQYDRFVIYPILGASNVSLYYSTSISARIGSLIMNPMSNFFLGKLANKNSEIRKKTVYMVILSSIVVVLSYFLLTIGITPILIKILYPSFLTKVKHLILPICLGTALMGGINLLKPVVMKYKGVKYYNKLFIMYGFVLVFLSVILSIKYGLLGIAIANVISNALLYFYLLFGLKFLPPRKM</sequence>
<comment type="caution">
    <text evidence="2">The sequence shown here is derived from an EMBL/GenBank/DDBJ whole genome shotgun (WGS) entry which is preliminary data.</text>
</comment>
<feature type="transmembrane region" description="Helical" evidence="1">
    <location>
        <begin position="54"/>
        <end position="74"/>
    </location>
</feature>
<evidence type="ECO:0008006" key="4">
    <source>
        <dbReference type="Google" id="ProtNLM"/>
    </source>
</evidence>
<dbReference type="EMBL" id="VTER01000007">
    <property type="protein sequence ID" value="TYS47053.1"/>
    <property type="molecule type" value="Genomic_DNA"/>
</dbReference>
<evidence type="ECO:0000313" key="3">
    <source>
        <dbReference type="Proteomes" id="UP000322139"/>
    </source>
</evidence>
<proteinExistence type="predicted"/>
<feature type="transmembrane region" description="Helical" evidence="1">
    <location>
        <begin position="354"/>
        <end position="373"/>
    </location>
</feature>
<gene>
    <name evidence="2" type="ORF">FZD51_16470</name>
</gene>
<feature type="transmembrane region" description="Helical" evidence="1">
    <location>
        <begin position="174"/>
        <end position="194"/>
    </location>
</feature>
<keyword evidence="1" id="KW-1133">Transmembrane helix</keyword>
<dbReference type="AlphaFoldDB" id="A0A5D4R6J1"/>
<evidence type="ECO:0000256" key="1">
    <source>
        <dbReference type="SAM" id="Phobius"/>
    </source>
</evidence>
<protein>
    <recommendedName>
        <fullName evidence="4">Oligosaccharide flippase family protein</fullName>
    </recommendedName>
</protein>
<accession>A0A5D4R6J1</accession>
<feature type="transmembrane region" description="Helical" evidence="1">
    <location>
        <begin position="94"/>
        <end position="113"/>
    </location>
</feature>
<evidence type="ECO:0000313" key="2">
    <source>
        <dbReference type="EMBL" id="TYS47053.1"/>
    </source>
</evidence>
<feature type="transmembrane region" description="Helical" evidence="1">
    <location>
        <begin position="20"/>
        <end position="42"/>
    </location>
</feature>
<keyword evidence="1" id="KW-0812">Transmembrane</keyword>
<dbReference type="Proteomes" id="UP000322139">
    <property type="component" value="Unassembled WGS sequence"/>
</dbReference>
<feature type="transmembrane region" description="Helical" evidence="1">
    <location>
        <begin position="149"/>
        <end position="168"/>
    </location>
</feature>
<organism evidence="2 3">
    <name type="scientific">Bacillus infantis</name>
    <dbReference type="NCBI Taxonomy" id="324767"/>
    <lineage>
        <taxon>Bacteria</taxon>
        <taxon>Bacillati</taxon>
        <taxon>Bacillota</taxon>
        <taxon>Bacilli</taxon>
        <taxon>Bacillales</taxon>
        <taxon>Bacillaceae</taxon>
        <taxon>Bacillus</taxon>
    </lineage>
</organism>
<feature type="transmembrane region" description="Helical" evidence="1">
    <location>
        <begin position="325"/>
        <end position="342"/>
    </location>
</feature>
<keyword evidence="1" id="KW-0472">Membrane</keyword>